<dbReference type="InterPro" id="IPR053167">
    <property type="entry name" value="Spore_coat_component"/>
</dbReference>
<evidence type="ECO:0000259" key="2">
    <source>
        <dbReference type="Pfam" id="PF05229"/>
    </source>
</evidence>
<accession>A0A369VXM6</accession>
<keyword evidence="1" id="KW-0732">Signal</keyword>
<feature type="domain" description="Spore coat protein U/FanG" evidence="2">
    <location>
        <begin position="21"/>
        <end position="158"/>
    </location>
</feature>
<reference evidence="3 4" key="1">
    <citation type="submission" date="2018-07" db="EMBL/GenBank/DDBJ databases">
        <title>a novel species of Sphingomonas isolated from the rhizosphere soil of Araceae plant.</title>
        <authorList>
            <person name="Zhiyong W."/>
            <person name="Qinglan Z."/>
            <person name="Zhiwei F."/>
            <person name="Ding X."/>
            <person name="Gejiao W."/>
            <person name="Shixue Z."/>
        </authorList>
    </citation>
    <scope>NUCLEOTIDE SEQUENCE [LARGE SCALE GENOMIC DNA]</scope>
    <source>
        <strain evidence="3 4">WZY 27</strain>
    </source>
</reference>
<evidence type="ECO:0000256" key="1">
    <source>
        <dbReference type="SAM" id="SignalP"/>
    </source>
</evidence>
<protein>
    <recommendedName>
        <fullName evidence="2">Spore coat protein U/FanG domain-containing protein</fullName>
    </recommendedName>
</protein>
<name>A0A369VXM6_9SPHN</name>
<organism evidence="3 4">
    <name type="scientific">Sphingomonas aracearum</name>
    <dbReference type="NCBI Taxonomy" id="2283317"/>
    <lineage>
        <taxon>Bacteria</taxon>
        <taxon>Pseudomonadati</taxon>
        <taxon>Pseudomonadota</taxon>
        <taxon>Alphaproteobacteria</taxon>
        <taxon>Sphingomonadales</taxon>
        <taxon>Sphingomonadaceae</taxon>
        <taxon>Sphingomonas</taxon>
    </lineage>
</organism>
<dbReference type="OrthoDB" id="7478692at2"/>
<dbReference type="SMART" id="SM00972">
    <property type="entry name" value="SCPU"/>
    <property type="match status" value="2"/>
</dbReference>
<dbReference type="EMBL" id="QQNB01000001">
    <property type="protein sequence ID" value="RDE07134.1"/>
    <property type="molecule type" value="Genomic_DNA"/>
</dbReference>
<evidence type="ECO:0000313" key="4">
    <source>
        <dbReference type="Proteomes" id="UP000253918"/>
    </source>
</evidence>
<feature type="domain" description="Spore coat protein U/FanG" evidence="2">
    <location>
        <begin position="189"/>
        <end position="317"/>
    </location>
</feature>
<comment type="caution">
    <text evidence="3">The sequence shown here is derived from an EMBL/GenBank/DDBJ whole genome shotgun (WGS) entry which is preliminary data.</text>
</comment>
<dbReference type="InterPro" id="IPR007893">
    <property type="entry name" value="Spore_coat_U/FanG"/>
</dbReference>
<dbReference type="RefSeq" id="WP_114686714.1">
    <property type="nucleotide sequence ID" value="NZ_QQNB01000001.1"/>
</dbReference>
<proteinExistence type="predicted"/>
<dbReference type="Proteomes" id="UP000253918">
    <property type="component" value="Unassembled WGS sequence"/>
</dbReference>
<sequence>MKKMALILVALAAALFLFPRPASAQTCSATISSVDFGAPSLLASAATDVTATVAVTCTNIPLLNAVKLCPGIEAGSGGADASARLLTGPSGTLRYQLYQDAARTQAWGSVDNATLGTVPAIILSPLLSGSATATRTLYARLFGGQASAAPGSYRSSFTGNATMFTYATALLGASSTCTGFVGTATIRPTFTVGADPAKGCTITAGALTFPATGILRSPVTAQSQLAVTCTSQTGYSIQLDAGRNPDAGGTRRMKAPSGSLISYQLFRDAARTAAWAGSTQAATGTGTGSTQQFTVYGRVPAQLTPEPATYSDTVVVTVTY</sequence>
<dbReference type="AlphaFoldDB" id="A0A369VXM6"/>
<gene>
    <name evidence="3" type="ORF">DVW87_05670</name>
</gene>
<dbReference type="PANTHER" id="PTHR37089">
    <property type="entry name" value="PROTEIN U-RELATED"/>
    <property type="match status" value="1"/>
</dbReference>
<feature type="signal peptide" evidence="1">
    <location>
        <begin position="1"/>
        <end position="24"/>
    </location>
</feature>
<feature type="chain" id="PRO_5017018449" description="Spore coat protein U/FanG domain-containing protein" evidence="1">
    <location>
        <begin position="25"/>
        <end position="320"/>
    </location>
</feature>
<dbReference type="Pfam" id="PF05229">
    <property type="entry name" value="SCPU"/>
    <property type="match status" value="2"/>
</dbReference>
<keyword evidence="4" id="KW-1185">Reference proteome</keyword>
<evidence type="ECO:0000313" key="3">
    <source>
        <dbReference type="EMBL" id="RDE07134.1"/>
    </source>
</evidence>